<sequence length="137" mass="15539">MSLSPCRFQREPRSAEPAEAAAYSENRQQHKIMLFADDALVFVSKPEVTIPNLLPTINNLDFSQDIKLIGGKSEILDINKYAHWHLFSNWATLFLKYLGILIPKIIQDIPKINLEPIIVQVTNDLGEMELVNPQLVA</sequence>
<dbReference type="AlphaFoldDB" id="M7BKU0"/>
<proteinExistence type="predicted"/>
<keyword evidence="2" id="KW-1185">Reference proteome</keyword>
<gene>
    <name evidence="1" type="ORF">UY3_04306</name>
</gene>
<evidence type="ECO:0000313" key="1">
    <source>
        <dbReference type="EMBL" id="EMP38521.1"/>
    </source>
</evidence>
<name>M7BKU0_CHEMY</name>
<evidence type="ECO:0008006" key="3">
    <source>
        <dbReference type="Google" id="ProtNLM"/>
    </source>
</evidence>
<protein>
    <recommendedName>
        <fullName evidence="3">Reverse transcriptase domain-containing protein</fullName>
    </recommendedName>
</protein>
<dbReference type="EMBL" id="KB519582">
    <property type="protein sequence ID" value="EMP38521.1"/>
    <property type="molecule type" value="Genomic_DNA"/>
</dbReference>
<reference evidence="2" key="1">
    <citation type="journal article" date="2013" name="Nat. Genet.">
        <title>The draft genomes of soft-shell turtle and green sea turtle yield insights into the development and evolution of the turtle-specific body plan.</title>
        <authorList>
            <person name="Wang Z."/>
            <person name="Pascual-Anaya J."/>
            <person name="Zadissa A."/>
            <person name="Li W."/>
            <person name="Niimura Y."/>
            <person name="Huang Z."/>
            <person name="Li C."/>
            <person name="White S."/>
            <person name="Xiong Z."/>
            <person name="Fang D."/>
            <person name="Wang B."/>
            <person name="Ming Y."/>
            <person name="Chen Y."/>
            <person name="Zheng Y."/>
            <person name="Kuraku S."/>
            <person name="Pignatelli M."/>
            <person name="Herrero J."/>
            <person name="Beal K."/>
            <person name="Nozawa M."/>
            <person name="Li Q."/>
            <person name="Wang J."/>
            <person name="Zhang H."/>
            <person name="Yu L."/>
            <person name="Shigenobu S."/>
            <person name="Wang J."/>
            <person name="Liu J."/>
            <person name="Flicek P."/>
            <person name="Searle S."/>
            <person name="Wang J."/>
            <person name="Kuratani S."/>
            <person name="Yin Y."/>
            <person name="Aken B."/>
            <person name="Zhang G."/>
            <person name="Irie N."/>
        </authorList>
    </citation>
    <scope>NUCLEOTIDE SEQUENCE [LARGE SCALE GENOMIC DNA]</scope>
</reference>
<evidence type="ECO:0000313" key="2">
    <source>
        <dbReference type="Proteomes" id="UP000031443"/>
    </source>
</evidence>
<accession>M7BKU0</accession>
<dbReference type="STRING" id="8469.M7BKU0"/>
<dbReference type="Proteomes" id="UP000031443">
    <property type="component" value="Unassembled WGS sequence"/>
</dbReference>
<organism evidence="1 2">
    <name type="scientific">Chelonia mydas</name>
    <name type="common">Green sea-turtle</name>
    <name type="synonym">Chelonia agassizi</name>
    <dbReference type="NCBI Taxonomy" id="8469"/>
    <lineage>
        <taxon>Eukaryota</taxon>
        <taxon>Metazoa</taxon>
        <taxon>Chordata</taxon>
        <taxon>Craniata</taxon>
        <taxon>Vertebrata</taxon>
        <taxon>Euteleostomi</taxon>
        <taxon>Archelosauria</taxon>
        <taxon>Testudinata</taxon>
        <taxon>Testudines</taxon>
        <taxon>Cryptodira</taxon>
        <taxon>Durocryptodira</taxon>
        <taxon>Americhelydia</taxon>
        <taxon>Chelonioidea</taxon>
        <taxon>Cheloniidae</taxon>
        <taxon>Chelonia</taxon>
    </lineage>
</organism>